<evidence type="ECO:0000313" key="3">
    <source>
        <dbReference type="Proteomes" id="UP000054498"/>
    </source>
</evidence>
<dbReference type="AlphaFoldDB" id="A0A0D2M685"/>
<reference evidence="2 3" key="1">
    <citation type="journal article" date="2013" name="BMC Genomics">
        <title>Reconstruction of the lipid metabolism for the microalga Monoraphidium neglectum from its genome sequence reveals characteristics suitable for biofuel production.</title>
        <authorList>
            <person name="Bogen C."/>
            <person name="Al-Dilaimi A."/>
            <person name="Albersmeier A."/>
            <person name="Wichmann J."/>
            <person name="Grundmann M."/>
            <person name="Rupp O."/>
            <person name="Lauersen K.J."/>
            <person name="Blifernez-Klassen O."/>
            <person name="Kalinowski J."/>
            <person name="Goesmann A."/>
            <person name="Mussgnug J.H."/>
            <person name="Kruse O."/>
        </authorList>
    </citation>
    <scope>NUCLEOTIDE SEQUENCE [LARGE SCALE GENOMIC DNA]</scope>
    <source>
        <strain evidence="2 3">SAG 48.87</strain>
    </source>
</reference>
<organism evidence="2 3">
    <name type="scientific">Monoraphidium neglectum</name>
    <dbReference type="NCBI Taxonomy" id="145388"/>
    <lineage>
        <taxon>Eukaryota</taxon>
        <taxon>Viridiplantae</taxon>
        <taxon>Chlorophyta</taxon>
        <taxon>core chlorophytes</taxon>
        <taxon>Chlorophyceae</taxon>
        <taxon>CS clade</taxon>
        <taxon>Sphaeropleales</taxon>
        <taxon>Selenastraceae</taxon>
        <taxon>Monoraphidium</taxon>
    </lineage>
</organism>
<feature type="compositionally biased region" description="Gly residues" evidence="1">
    <location>
        <begin position="133"/>
        <end position="157"/>
    </location>
</feature>
<protein>
    <recommendedName>
        <fullName evidence="4">Cyclic nucleotide-binding domain-containing protein</fullName>
    </recommendedName>
</protein>
<feature type="region of interest" description="Disordered" evidence="1">
    <location>
        <begin position="118"/>
        <end position="179"/>
    </location>
</feature>
<sequence>MHQRMKSLVATAKERTQAAPVGSQDLVTLRGAGQVVGDLCLGGRPAPASATVRARNRVRALLVRRQDADALRSQPLVKAALARTQTESSILEVLERFASFDSEVMAADEIRRATLGAATGSGVGAPPSPLSMGQGGGGGDGGGGQGAGGPFGLGVAGQSGPPSPRGQLRSLLSLRSDRG</sequence>
<evidence type="ECO:0000256" key="1">
    <source>
        <dbReference type="SAM" id="MobiDB-lite"/>
    </source>
</evidence>
<name>A0A0D2M685_9CHLO</name>
<evidence type="ECO:0008006" key="4">
    <source>
        <dbReference type="Google" id="ProtNLM"/>
    </source>
</evidence>
<accession>A0A0D2M685</accession>
<dbReference type="RefSeq" id="XP_013895741.1">
    <property type="nucleotide sequence ID" value="XM_014040287.1"/>
</dbReference>
<keyword evidence="3" id="KW-1185">Reference proteome</keyword>
<dbReference type="OrthoDB" id="10625688at2759"/>
<feature type="compositionally biased region" description="Low complexity" evidence="1">
    <location>
        <begin position="165"/>
        <end position="179"/>
    </location>
</feature>
<dbReference type="Proteomes" id="UP000054498">
    <property type="component" value="Unassembled WGS sequence"/>
</dbReference>
<dbReference type="KEGG" id="mng:MNEG_11239"/>
<dbReference type="EMBL" id="KK102872">
    <property type="protein sequence ID" value="KIY96721.1"/>
    <property type="molecule type" value="Genomic_DNA"/>
</dbReference>
<evidence type="ECO:0000313" key="2">
    <source>
        <dbReference type="EMBL" id="KIY96721.1"/>
    </source>
</evidence>
<gene>
    <name evidence="2" type="ORF">MNEG_11239</name>
</gene>
<dbReference type="GeneID" id="25728481"/>
<proteinExistence type="predicted"/>